<dbReference type="STRING" id="2162.BRM9_1163"/>
<evidence type="ECO:0000256" key="1">
    <source>
        <dbReference type="SAM" id="Phobius"/>
    </source>
</evidence>
<dbReference type="Gene3D" id="2.160.20.10">
    <property type="entry name" value="Single-stranded right-handed beta-helix, Pectin lyase-like"/>
    <property type="match status" value="1"/>
</dbReference>
<reference evidence="2 3" key="1">
    <citation type="submission" date="2013-12" db="EMBL/GenBank/DDBJ databases">
        <title>The complete genome sequence of Methanobacterium sp. BRM9.</title>
        <authorList>
            <consortium name="Pastoral Greenhouse Gas Research Consortium"/>
            <person name="Kelly W.J."/>
            <person name="Leahy S.C."/>
            <person name="Perry R."/>
            <person name="Li D."/>
            <person name="Altermann E."/>
            <person name="Lambie S.C."/>
            <person name="Attwood G.T."/>
        </authorList>
    </citation>
    <scope>NUCLEOTIDE SEQUENCE [LARGE SCALE GENOMIC DNA]</scope>
    <source>
        <strain evidence="2 3">BRM9</strain>
    </source>
</reference>
<evidence type="ECO:0000313" key="3">
    <source>
        <dbReference type="Proteomes" id="UP000029661"/>
    </source>
</evidence>
<proteinExistence type="predicted"/>
<sequence length="338" mass="35582">MYKSTSRRPSLCITTLFLGLVLIFSLSLSTVYAVDGPTLYVNGSGGSNGNDGSSWLYAKQTIQNTLDSAPDNSVVNVASGIYTENLKITRNVTLIGAGSSTTTIDGDNKGSCIEISPGVTVLISGFNIVHGNAHSGGGINNQGTLTLQDSEVAGNHGQLGGGICNNGPSAVLTLKNTLVIFNSAYYGSGIANHRGTMFLEDSTLEQNDKALFQGTQLFTTGTVYANNTVIGGKIYYSDGTTRDSGNYPAFGDVFGMINNQRGGVDPSDGDDPHLPVAEAASTEKVVNNPSNQRLIGMQGTGTPMNYLILAFLMIIGAFCSKKVQKKVNLNYLDILYGK</sequence>
<dbReference type="SUPFAM" id="SSF51126">
    <property type="entry name" value="Pectin lyase-like"/>
    <property type="match status" value="1"/>
</dbReference>
<accession>A0A089ZV82</accession>
<gene>
    <name evidence="2" type="ORF">BRM9_1163</name>
</gene>
<feature type="transmembrane region" description="Helical" evidence="1">
    <location>
        <begin position="303"/>
        <end position="320"/>
    </location>
</feature>
<dbReference type="RefSeq" id="WP_048085118.1">
    <property type="nucleotide sequence ID" value="NZ_CP006933.1"/>
</dbReference>
<dbReference type="EMBL" id="CP006933">
    <property type="protein sequence ID" value="AIS31979.1"/>
    <property type="molecule type" value="Genomic_DNA"/>
</dbReference>
<dbReference type="Proteomes" id="UP000029661">
    <property type="component" value="Chromosome"/>
</dbReference>
<dbReference type="AlphaFoldDB" id="A0A089ZV82"/>
<name>A0A089ZV82_METFO</name>
<evidence type="ECO:0000313" key="2">
    <source>
        <dbReference type="EMBL" id="AIS31979.1"/>
    </source>
</evidence>
<dbReference type="OrthoDB" id="36243at2157"/>
<organism evidence="2 3">
    <name type="scientific">Methanobacterium formicicum</name>
    <dbReference type="NCBI Taxonomy" id="2162"/>
    <lineage>
        <taxon>Archaea</taxon>
        <taxon>Methanobacteriati</taxon>
        <taxon>Methanobacteriota</taxon>
        <taxon>Methanomada group</taxon>
        <taxon>Methanobacteria</taxon>
        <taxon>Methanobacteriales</taxon>
        <taxon>Methanobacteriaceae</taxon>
        <taxon>Methanobacterium</taxon>
    </lineage>
</organism>
<dbReference type="GeneID" id="24792321"/>
<dbReference type="InterPro" id="IPR012334">
    <property type="entry name" value="Pectin_lyas_fold"/>
</dbReference>
<dbReference type="KEGG" id="mfc:BRM9_1163"/>
<keyword evidence="1" id="KW-0472">Membrane</keyword>
<dbReference type="InterPro" id="IPR011050">
    <property type="entry name" value="Pectin_lyase_fold/virulence"/>
</dbReference>
<protein>
    <submittedName>
        <fullName evidence="2">Cell surface protein</fullName>
    </submittedName>
</protein>
<keyword evidence="1" id="KW-1133">Transmembrane helix</keyword>
<keyword evidence="1" id="KW-0812">Transmembrane</keyword>